<accession>A0ACB9A043</accession>
<sequence>MENQYQTHMTHRHQLSAKTMLFATVAGITIGGPLLAMTAFSFLATMALFLVTSPLLIIFSPLLIGATFVLLAALGGFGAAAVMAIAGLSALRWVLRSDKGDEFKDVNLTQKLVDSGEKLKEKVVESGENMMDTGKDWVNHLKQPVENSSENITTGKDWASHVENSPENKTTDRDFENVKSTGKNRGGRLNQTVENSPENKRVDIA</sequence>
<protein>
    <submittedName>
        <fullName evidence="1">Uncharacterized protein</fullName>
    </submittedName>
</protein>
<comment type="caution">
    <text evidence="1">The sequence shown here is derived from an EMBL/GenBank/DDBJ whole genome shotgun (WGS) entry which is preliminary data.</text>
</comment>
<reference evidence="2" key="1">
    <citation type="journal article" date="2022" name="Mol. Ecol. Resour.">
        <title>The genomes of chicory, endive, great burdock and yacon provide insights into Asteraceae palaeo-polyploidization history and plant inulin production.</title>
        <authorList>
            <person name="Fan W."/>
            <person name="Wang S."/>
            <person name="Wang H."/>
            <person name="Wang A."/>
            <person name="Jiang F."/>
            <person name="Liu H."/>
            <person name="Zhao H."/>
            <person name="Xu D."/>
            <person name="Zhang Y."/>
        </authorList>
    </citation>
    <scope>NUCLEOTIDE SEQUENCE [LARGE SCALE GENOMIC DNA]</scope>
    <source>
        <strain evidence="2">cv. Niubang</strain>
    </source>
</reference>
<evidence type="ECO:0000313" key="1">
    <source>
        <dbReference type="EMBL" id="KAI3703111.1"/>
    </source>
</evidence>
<keyword evidence="2" id="KW-1185">Reference proteome</keyword>
<organism evidence="1 2">
    <name type="scientific">Arctium lappa</name>
    <name type="common">Greater burdock</name>
    <name type="synonym">Lappa major</name>
    <dbReference type="NCBI Taxonomy" id="4217"/>
    <lineage>
        <taxon>Eukaryota</taxon>
        <taxon>Viridiplantae</taxon>
        <taxon>Streptophyta</taxon>
        <taxon>Embryophyta</taxon>
        <taxon>Tracheophyta</taxon>
        <taxon>Spermatophyta</taxon>
        <taxon>Magnoliopsida</taxon>
        <taxon>eudicotyledons</taxon>
        <taxon>Gunneridae</taxon>
        <taxon>Pentapetalae</taxon>
        <taxon>asterids</taxon>
        <taxon>campanulids</taxon>
        <taxon>Asterales</taxon>
        <taxon>Asteraceae</taxon>
        <taxon>Carduoideae</taxon>
        <taxon>Cardueae</taxon>
        <taxon>Arctiinae</taxon>
        <taxon>Arctium</taxon>
    </lineage>
</organism>
<evidence type="ECO:0000313" key="2">
    <source>
        <dbReference type="Proteomes" id="UP001055879"/>
    </source>
</evidence>
<dbReference type="EMBL" id="CM042055">
    <property type="protein sequence ID" value="KAI3703111.1"/>
    <property type="molecule type" value="Genomic_DNA"/>
</dbReference>
<proteinExistence type="predicted"/>
<gene>
    <name evidence="1" type="ORF">L6452_28866</name>
</gene>
<reference evidence="1 2" key="2">
    <citation type="journal article" date="2022" name="Mol. Ecol. Resour.">
        <title>The genomes of chicory, endive, great burdock and yacon provide insights into Asteraceae paleo-polyploidization history and plant inulin production.</title>
        <authorList>
            <person name="Fan W."/>
            <person name="Wang S."/>
            <person name="Wang H."/>
            <person name="Wang A."/>
            <person name="Jiang F."/>
            <person name="Liu H."/>
            <person name="Zhao H."/>
            <person name="Xu D."/>
            <person name="Zhang Y."/>
        </authorList>
    </citation>
    <scope>NUCLEOTIDE SEQUENCE [LARGE SCALE GENOMIC DNA]</scope>
    <source>
        <strain evidence="2">cv. Niubang</strain>
    </source>
</reference>
<name>A0ACB9A043_ARCLA</name>
<dbReference type="Proteomes" id="UP001055879">
    <property type="component" value="Linkage Group LG09"/>
</dbReference>